<dbReference type="RefSeq" id="WP_406701209.1">
    <property type="nucleotide sequence ID" value="NZ_CP155447.1"/>
</dbReference>
<gene>
    <name evidence="1" type="ORF">V5E97_24700</name>
</gene>
<dbReference type="EMBL" id="CP155447">
    <property type="protein sequence ID" value="XBH08367.1"/>
    <property type="molecule type" value="Genomic_DNA"/>
</dbReference>
<proteinExistence type="predicted"/>
<sequence>MASYRKAASWWVASAKNEKTRLKFLDSLVVYSARAERIPQHPWKNGSG</sequence>
<organism evidence="1">
    <name type="scientific">Singulisphaera sp. Ch08</name>
    <dbReference type="NCBI Taxonomy" id="3120278"/>
    <lineage>
        <taxon>Bacteria</taxon>
        <taxon>Pseudomonadati</taxon>
        <taxon>Planctomycetota</taxon>
        <taxon>Planctomycetia</taxon>
        <taxon>Isosphaerales</taxon>
        <taxon>Isosphaeraceae</taxon>
        <taxon>Singulisphaera</taxon>
    </lineage>
</organism>
<name>A0AAU7CTA3_9BACT</name>
<dbReference type="AlphaFoldDB" id="A0AAU7CTA3"/>
<evidence type="ECO:0000313" key="1">
    <source>
        <dbReference type="EMBL" id="XBH08367.1"/>
    </source>
</evidence>
<accession>A0AAU7CTA3</accession>
<protein>
    <submittedName>
        <fullName evidence="1">YdeI/OmpD-associated family protein</fullName>
    </submittedName>
</protein>
<reference evidence="1" key="1">
    <citation type="submission" date="2024-05" db="EMBL/GenBank/DDBJ databases">
        <title>Planctomycetes of the genus Singulisphaera possess chitinolytic capabilities.</title>
        <authorList>
            <person name="Ivanova A."/>
        </authorList>
    </citation>
    <scope>NUCLEOTIDE SEQUENCE</scope>
    <source>
        <strain evidence="1">Ch08T</strain>
    </source>
</reference>